<evidence type="ECO:0000313" key="1">
    <source>
        <dbReference type="EMBL" id="CEK82266.1"/>
    </source>
</evidence>
<dbReference type="AlphaFoldDB" id="A0A0B7AQJ6"/>
<dbReference type="EMBL" id="HACG01035401">
    <property type="protein sequence ID" value="CEK82266.1"/>
    <property type="molecule type" value="Transcribed_RNA"/>
</dbReference>
<evidence type="ECO:0000313" key="2">
    <source>
        <dbReference type="EMBL" id="CEK82267.1"/>
    </source>
</evidence>
<reference evidence="1" key="1">
    <citation type="submission" date="2014-12" db="EMBL/GenBank/DDBJ databases">
        <title>Insight into the proteome of Arion vulgaris.</title>
        <authorList>
            <person name="Aradska J."/>
            <person name="Bulat T."/>
            <person name="Smidak R."/>
            <person name="Sarate P."/>
            <person name="Gangsoo J."/>
            <person name="Sialana F."/>
            <person name="Bilban M."/>
            <person name="Lubec G."/>
        </authorList>
    </citation>
    <scope>NUCLEOTIDE SEQUENCE</scope>
    <source>
        <tissue evidence="1">Skin</tissue>
    </source>
</reference>
<sequence length="61" mass="7383">MWLCLYIINNTRVISIRGKVGTELCLNYTKKQRMKWSSHLIRMQPNSTVYRVFYIRKEEDG</sequence>
<proteinExistence type="predicted"/>
<name>A0A0B7AQJ6_9EUPU</name>
<organism evidence="1">
    <name type="scientific">Arion vulgaris</name>
    <dbReference type="NCBI Taxonomy" id="1028688"/>
    <lineage>
        <taxon>Eukaryota</taxon>
        <taxon>Metazoa</taxon>
        <taxon>Spiralia</taxon>
        <taxon>Lophotrochozoa</taxon>
        <taxon>Mollusca</taxon>
        <taxon>Gastropoda</taxon>
        <taxon>Heterobranchia</taxon>
        <taxon>Euthyneura</taxon>
        <taxon>Panpulmonata</taxon>
        <taxon>Eupulmonata</taxon>
        <taxon>Stylommatophora</taxon>
        <taxon>Helicina</taxon>
        <taxon>Arionoidea</taxon>
        <taxon>Arionidae</taxon>
        <taxon>Arion</taxon>
    </lineage>
</organism>
<dbReference type="EMBL" id="HACG01035402">
    <property type="protein sequence ID" value="CEK82267.1"/>
    <property type="molecule type" value="Transcribed_RNA"/>
</dbReference>
<gene>
    <name evidence="1" type="primary">ORF130576</name>
    <name evidence="2" type="synonym">ORF130583</name>
</gene>
<accession>A0A0B7AQJ6</accession>
<protein>
    <submittedName>
        <fullName evidence="1">Uncharacterized protein</fullName>
    </submittedName>
</protein>